<dbReference type="AlphaFoldDB" id="A0A0F9D5T1"/>
<protein>
    <recommendedName>
        <fullName evidence="1">Zinc-ribbon domain-containing protein</fullName>
    </recommendedName>
</protein>
<dbReference type="InterPro" id="IPR031321">
    <property type="entry name" value="UCP012641"/>
</dbReference>
<evidence type="ECO:0000259" key="1">
    <source>
        <dbReference type="Pfam" id="PF10005"/>
    </source>
</evidence>
<feature type="domain" description="Zinc-ribbon" evidence="1">
    <location>
        <begin position="4"/>
        <end position="101"/>
    </location>
</feature>
<organism evidence="2">
    <name type="scientific">marine sediment metagenome</name>
    <dbReference type="NCBI Taxonomy" id="412755"/>
    <lineage>
        <taxon>unclassified sequences</taxon>
        <taxon>metagenomes</taxon>
        <taxon>ecological metagenomes</taxon>
    </lineage>
</organism>
<dbReference type="InterPro" id="IPR011201">
    <property type="entry name" value="Zinc-ribbon_6_bact"/>
</dbReference>
<proteinExistence type="predicted"/>
<dbReference type="EMBL" id="LAZR01030332">
    <property type="protein sequence ID" value="KKL56929.1"/>
    <property type="molecule type" value="Genomic_DNA"/>
</dbReference>
<reference evidence="2" key="1">
    <citation type="journal article" date="2015" name="Nature">
        <title>Complex archaea that bridge the gap between prokaryotes and eukaryotes.</title>
        <authorList>
            <person name="Spang A."/>
            <person name="Saw J.H."/>
            <person name="Jorgensen S.L."/>
            <person name="Zaremba-Niedzwiedzka K."/>
            <person name="Martijn J."/>
            <person name="Lind A.E."/>
            <person name="van Eijk R."/>
            <person name="Schleper C."/>
            <person name="Guy L."/>
            <person name="Ettema T.J."/>
        </authorList>
    </citation>
    <scope>NUCLEOTIDE SEQUENCE</scope>
</reference>
<evidence type="ECO:0000313" key="2">
    <source>
        <dbReference type="EMBL" id="KKL56929.1"/>
    </source>
</evidence>
<gene>
    <name evidence="2" type="ORF">LCGC14_2240510</name>
</gene>
<dbReference type="Gene3D" id="3.40.390.70">
    <property type="match status" value="1"/>
</dbReference>
<dbReference type="Pfam" id="PF10005">
    <property type="entry name" value="Zn_ribbon_DZR_6"/>
    <property type="match status" value="1"/>
</dbReference>
<sequence length="362" mass="42050">MKIFRCQKCENPLYFENTKCEVCKSTLGYSEKNSSLAALVPSPDAPAGHLKNGYTLFKDDGKHYRYCKNAEHKACNWLLSDEDDGDFCTACALNHTIPNLQKKKNLKEWRKLERAKHRLVYALQRFGLPVIDRDAAPKEGLAFDFLSDKNASGNAQPVRTGHLNGLITINVAEADNVHREYMRKQMAEPYRTLIGHFRHEVGHYYWERLIRNRPEILKKFRDTFGDERADYGEALQRHYKNGAPKNWRQSYISKYAASHPWEDWAETWAHYLHLVDVLETAFYFGINTGAAFGENSPLRMRADFDPYQDGRFAKLLKAFVPLTFALNSLNRSMGQQDVYPFVIPKKTVKKLRFVHRLLHEKL</sequence>
<dbReference type="PIRSF" id="PIRSF012641">
    <property type="entry name" value="UCP012641"/>
    <property type="match status" value="1"/>
</dbReference>
<comment type="caution">
    <text evidence="2">The sequence shown here is derived from an EMBL/GenBank/DDBJ whole genome shotgun (WGS) entry which is preliminary data.</text>
</comment>
<dbReference type="Pfam" id="PF15887">
    <property type="entry name" value="Peptidase_Mx"/>
    <property type="match status" value="1"/>
</dbReference>
<accession>A0A0F9D5T1</accession>
<name>A0A0F9D5T1_9ZZZZ</name>